<name>A0A143YWI0_9LACT</name>
<dbReference type="GO" id="GO:0003700">
    <property type="term" value="F:DNA-binding transcription factor activity"/>
    <property type="evidence" value="ECO:0007669"/>
    <property type="project" value="InterPro"/>
</dbReference>
<keyword evidence="3" id="KW-0804">Transcription</keyword>
<proteinExistence type="predicted"/>
<dbReference type="AlphaFoldDB" id="A0A143YWI0"/>
<dbReference type="PROSITE" id="PS50949">
    <property type="entry name" value="HTH_GNTR"/>
    <property type="match status" value="1"/>
</dbReference>
<dbReference type="GO" id="GO:0003677">
    <property type="term" value="F:DNA binding"/>
    <property type="evidence" value="ECO:0007669"/>
    <property type="project" value="UniProtKB-KW"/>
</dbReference>
<reference evidence="5 6" key="1">
    <citation type="submission" date="2016-02" db="EMBL/GenBank/DDBJ databases">
        <authorList>
            <person name="Wen L."/>
            <person name="He K."/>
            <person name="Yang H."/>
        </authorList>
    </citation>
    <scope>NUCLEOTIDE SEQUENCE [LARGE SCALE GENOMIC DNA]</scope>
    <source>
        <strain evidence="5">Trichococcus palustris</strain>
    </source>
</reference>
<evidence type="ECO:0000259" key="4">
    <source>
        <dbReference type="PROSITE" id="PS50949"/>
    </source>
</evidence>
<dbReference type="STRING" id="140314.SAMN04488076_10797"/>
<dbReference type="SUPFAM" id="SSF46785">
    <property type="entry name" value="Winged helix' DNA-binding domain"/>
    <property type="match status" value="1"/>
</dbReference>
<dbReference type="InterPro" id="IPR036388">
    <property type="entry name" value="WH-like_DNA-bd_sf"/>
</dbReference>
<dbReference type="PANTHER" id="PTHR43537">
    <property type="entry name" value="TRANSCRIPTIONAL REGULATOR, GNTR FAMILY"/>
    <property type="match status" value="1"/>
</dbReference>
<sequence>MAEDKLFKKAYSYIKEKIDGNAWPPGTKITEQIVSEALFMSRTPIRKALLLLEDEGWVASVTYKGYVVAEKKISNEGLIERLDLIHGLVGNYLVYLKENDVCIDIAKLEGILEKQEGYLKYRDAAGYFEQEYKLYETFVDKSENQYFKTVLLSTAQAVHGTYSDDSAFQDEERYQSESTLLGVYQQAVTLLKTKSYDELGQHLSVFFEMIKESSDLLAK</sequence>
<dbReference type="RefSeq" id="WP_087033898.1">
    <property type="nucleotide sequence ID" value="NZ_FJNE01000008.1"/>
</dbReference>
<dbReference type="Pfam" id="PF00392">
    <property type="entry name" value="GntR"/>
    <property type="match status" value="1"/>
</dbReference>
<evidence type="ECO:0000313" key="5">
    <source>
        <dbReference type="EMBL" id="CZQ99218.1"/>
    </source>
</evidence>
<evidence type="ECO:0000256" key="3">
    <source>
        <dbReference type="ARBA" id="ARBA00023163"/>
    </source>
</evidence>
<evidence type="ECO:0000313" key="6">
    <source>
        <dbReference type="Proteomes" id="UP000242754"/>
    </source>
</evidence>
<feature type="domain" description="HTH gntR-type" evidence="4">
    <location>
        <begin position="4"/>
        <end position="71"/>
    </location>
</feature>
<keyword evidence="6" id="KW-1185">Reference proteome</keyword>
<protein>
    <submittedName>
        <fullName evidence="5">Transcription regulator hth gntr</fullName>
    </submittedName>
</protein>
<dbReference type="OrthoDB" id="368257at2"/>
<dbReference type="PANTHER" id="PTHR43537:SF24">
    <property type="entry name" value="GLUCONATE OPERON TRANSCRIPTIONAL REPRESSOR"/>
    <property type="match status" value="1"/>
</dbReference>
<evidence type="ECO:0000256" key="1">
    <source>
        <dbReference type="ARBA" id="ARBA00023015"/>
    </source>
</evidence>
<dbReference type="InterPro" id="IPR036390">
    <property type="entry name" value="WH_DNA-bd_sf"/>
</dbReference>
<dbReference type="InterPro" id="IPR000524">
    <property type="entry name" value="Tscrpt_reg_HTH_GntR"/>
</dbReference>
<dbReference type="CDD" id="cd07377">
    <property type="entry name" value="WHTH_GntR"/>
    <property type="match status" value="1"/>
</dbReference>
<evidence type="ECO:0000256" key="2">
    <source>
        <dbReference type="ARBA" id="ARBA00023125"/>
    </source>
</evidence>
<accession>A0A143YWI0</accession>
<keyword evidence="2" id="KW-0238">DNA-binding</keyword>
<keyword evidence="1" id="KW-0805">Transcription regulation</keyword>
<gene>
    <name evidence="5" type="ORF">Tpal_2341</name>
</gene>
<dbReference type="EMBL" id="FJNE01000008">
    <property type="protein sequence ID" value="CZQ99218.1"/>
    <property type="molecule type" value="Genomic_DNA"/>
</dbReference>
<dbReference type="Proteomes" id="UP000242754">
    <property type="component" value="Unassembled WGS sequence"/>
</dbReference>
<dbReference type="Gene3D" id="1.10.10.10">
    <property type="entry name" value="Winged helix-like DNA-binding domain superfamily/Winged helix DNA-binding domain"/>
    <property type="match status" value="1"/>
</dbReference>
<dbReference type="SMART" id="SM00345">
    <property type="entry name" value="HTH_GNTR"/>
    <property type="match status" value="1"/>
</dbReference>
<organism evidence="5 6">
    <name type="scientific">Trichococcus palustris</name>
    <dbReference type="NCBI Taxonomy" id="140314"/>
    <lineage>
        <taxon>Bacteria</taxon>
        <taxon>Bacillati</taxon>
        <taxon>Bacillota</taxon>
        <taxon>Bacilli</taxon>
        <taxon>Lactobacillales</taxon>
        <taxon>Carnobacteriaceae</taxon>
        <taxon>Trichococcus</taxon>
    </lineage>
</organism>